<protein>
    <submittedName>
        <fullName evidence="1">Chemotaxis protein</fullName>
    </submittedName>
</protein>
<proteinExistence type="predicted"/>
<evidence type="ECO:0000313" key="1">
    <source>
        <dbReference type="EMBL" id="KAA9026950.1"/>
    </source>
</evidence>
<comment type="caution">
    <text evidence="1">The sequence shown here is derived from an EMBL/GenBank/DDBJ whole genome shotgun (WGS) entry which is preliminary data.</text>
</comment>
<dbReference type="OrthoDB" id="70513at2"/>
<dbReference type="EMBL" id="VYKL01000014">
    <property type="protein sequence ID" value="KAA9026950.1"/>
    <property type="molecule type" value="Genomic_DNA"/>
</dbReference>
<dbReference type="RefSeq" id="WP_150439178.1">
    <property type="nucleotide sequence ID" value="NZ_VYKL01000014.1"/>
</dbReference>
<evidence type="ECO:0000313" key="2">
    <source>
        <dbReference type="Proteomes" id="UP000326671"/>
    </source>
</evidence>
<dbReference type="Proteomes" id="UP000326671">
    <property type="component" value="Unassembled WGS sequence"/>
</dbReference>
<organism evidence="1 2">
    <name type="scientific">Niallia endozanthoxylica</name>
    <dbReference type="NCBI Taxonomy" id="2036016"/>
    <lineage>
        <taxon>Bacteria</taxon>
        <taxon>Bacillati</taxon>
        <taxon>Bacillota</taxon>
        <taxon>Bacilli</taxon>
        <taxon>Bacillales</taxon>
        <taxon>Bacillaceae</taxon>
        <taxon>Niallia</taxon>
    </lineage>
</organism>
<reference evidence="1 2" key="1">
    <citation type="submission" date="2019-09" db="EMBL/GenBank/DDBJ databases">
        <title>Whole genome sequences of isolates from the Mars Exploration Rovers.</title>
        <authorList>
            <person name="Seuylemezian A."/>
            <person name="Vaishampayan P."/>
        </authorList>
    </citation>
    <scope>NUCLEOTIDE SEQUENCE [LARGE SCALE GENOMIC DNA]</scope>
    <source>
        <strain evidence="1 2">MER_TA_151</strain>
    </source>
</reference>
<gene>
    <name evidence="1" type="ORF">F4V44_06420</name>
</gene>
<sequence>MSRKIAVAIIHGIGTQADDFAMEMEEKLKKHFIKRLRKIKPYIHAPESQIVIKPICWADTFAEPETILWEKFQSRKLDYMLLRSAMIHVLADAIAYQRSPSQKNFYKKIHARIDEKLNELACETGDGEAPLCVIAHSLGTVITSDHFYDLQQGKRIAEPLDNPLVKGETLTLFYTMGSPIALWSISYDEFDRPIEVPAKKMKDRYANIGEWINFYDKDDIIAYPLEPLYGSQYVKDYQAAVGGLLTGWNPLSHAKYWTSHSVIKPIVNGLIRTWLEINK</sequence>
<keyword evidence="2" id="KW-1185">Reference proteome</keyword>
<accession>A0A5J5HY57</accession>
<name>A0A5J5HY57_9BACI</name>
<dbReference type="AlphaFoldDB" id="A0A5J5HY57"/>